<dbReference type="InterPro" id="IPR018640">
    <property type="entry name" value="DUF2063"/>
</dbReference>
<protein>
    <submittedName>
        <fullName evidence="3">DNA-binding domain-containing protein</fullName>
    </submittedName>
</protein>
<name>A0AAU8MJZ8_9GAMM</name>
<keyword evidence="3" id="KW-0238">DNA-binding</keyword>
<feature type="domain" description="NGO1945-like C-terminal" evidence="2">
    <location>
        <begin position="143"/>
        <end position="240"/>
    </location>
</feature>
<dbReference type="InterPro" id="IPR054098">
    <property type="entry name" value="NGO1945-like_C"/>
</dbReference>
<sequence>MSARLQEQQWALARHLRNPQTNPPPPGLQPRRLRVYRELFFNAVDGLLAGSFPVLRQTLPLPRWTGLVRAFYADHRAQTPLFPQLAAEFVAFAQALPDDGTVPAWLAELAHYEWIEQELALSDAVPPDDEPQMDLLEGVPQLSPLARVVAYRWPVAEIGPDFQPEQAPALPTMLLVYRDAAHEVRFVRLAPPAYRLLHAIAQRRARGREHLLALADEAGLHGAEALRQWQAQGLELLQRLRAAGAMAAVPHIQGVSS</sequence>
<dbReference type="AlphaFoldDB" id="A0AAU8MJZ8"/>
<gene>
    <name evidence="3" type="ORF">ABU614_13585</name>
</gene>
<evidence type="ECO:0000313" key="3">
    <source>
        <dbReference type="EMBL" id="XCO73428.1"/>
    </source>
</evidence>
<dbReference type="InterPro" id="IPR044922">
    <property type="entry name" value="DUF2063_N_sf"/>
</dbReference>
<dbReference type="Pfam" id="PF09836">
    <property type="entry name" value="DUF2063"/>
    <property type="match status" value="1"/>
</dbReference>
<organism evidence="3">
    <name type="scientific">Lysobacter firmicutimachus</name>
    <dbReference type="NCBI Taxonomy" id="1792846"/>
    <lineage>
        <taxon>Bacteria</taxon>
        <taxon>Pseudomonadati</taxon>
        <taxon>Pseudomonadota</taxon>
        <taxon>Gammaproteobacteria</taxon>
        <taxon>Lysobacterales</taxon>
        <taxon>Lysobacteraceae</taxon>
        <taxon>Lysobacter</taxon>
    </lineage>
</organism>
<feature type="domain" description="Putative DNA-binding" evidence="1">
    <location>
        <begin position="8"/>
        <end position="92"/>
    </location>
</feature>
<dbReference type="GO" id="GO:0003677">
    <property type="term" value="F:DNA binding"/>
    <property type="evidence" value="ECO:0007669"/>
    <property type="project" value="UniProtKB-KW"/>
</dbReference>
<dbReference type="Pfam" id="PF22106">
    <property type="entry name" value="NGO1945_C"/>
    <property type="match status" value="1"/>
</dbReference>
<evidence type="ECO:0000259" key="1">
    <source>
        <dbReference type="Pfam" id="PF09836"/>
    </source>
</evidence>
<dbReference type="Gene3D" id="3.90.930.50">
    <property type="match status" value="1"/>
</dbReference>
<accession>A0AAU8MJZ8</accession>
<proteinExistence type="predicted"/>
<dbReference type="Gene3D" id="1.10.150.690">
    <property type="entry name" value="DUF2063"/>
    <property type="match status" value="1"/>
</dbReference>
<dbReference type="RefSeq" id="WP_363796420.1">
    <property type="nucleotide sequence ID" value="NZ_CP159925.1"/>
</dbReference>
<dbReference type="EMBL" id="CP159925">
    <property type="protein sequence ID" value="XCO73428.1"/>
    <property type="molecule type" value="Genomic_DNA"/>
</dbReference>
<evidence type="ECO:0000259" key="2">
    <source>
        <dbReference type="Pfam" id="PF22106"/>
    </source>
</evidence>
<reference evidence="3" key="1">
    <citation type="submission" date="2024-06" db="EMBL/GenBank/DDBJ databases">
        <authorList>
            <person name="Li S."/>
        </authorList>
    </citation>
    <scope>NUCLEOTIDE SEQUENCE</scope>
    <source>
        <strain evidence="3">SR10</strain>
    </source>
</reference>